<name>A0A9P3PP65_LYOSH</name>
<dbReference type="InterPro" id="IPR032710">
    <property type="entry name" value="NTF2-like_dom_sf"/>
</dbReference>
<keyword evidence="3" id="KW-1185">Reference proteome</keyword>
<proteinExistence type="predicted"/>
<dbReference type="AlphaFoldDB" id="A0A9P3PP65"/>
<evidence type="ECO:0000259" key="1">
    <source>
        <dbReference type="Pfam" id="PF12680"/>
    </source>
</evidence>
<evidence type="ECO:0000313" key="2">
    <source>
        <dbReference type="EMBL" id="GLB39231.1"/>
    </source>
</evidence>
<comment type="caution">
    <text evidence="2">The sequence shown here is derived from an EMBL/GenBank/DDBJ whole genome shotgun (WGS) entry which is preliminary data.</text>
</comment>
<accession>A0A9P3PP65</accession>
<dbReference type="Pfam" id="PF12680">
    <property type="entry name" value="SnoaL_2"/>
    <property type="match status" value="1"/>
</dbReference>
<feature type="domain" description="SnoaL-like" evidence="1">
    <location>
        <begin position="13"/>
        <end position="116"/>
    </location>
</feature>
<dbReference type="Gene3D" id="3.10.450.50">
    <property type="match status" value="1"/>
</dbReference>
<dbReference type="OrthoDB" id="3758478at2759"/>
<protein>
    <recommendedName>
        <fullName evidence="1">SnoaL-like domain-containing protein</fullName>
    </recommendedName>
</protein>
<gene>
    <name evidence="2" type="ORF">LshimejAT787_0603930</name>
</gene>
<organism evidence="2 3">
    <name type="scientific">Lyophyllum shimeji</name>
    <name type="common">Hon-shimeji</name>
    <name type="synonym">Tricholoma shimeji</name>
    <dbReference type="NCBI Taxonomy" id="47721"/>
    <lineage>
        <taxon>Eukaryota</taxon>
        <taxon>Fungi</taxon>
        <taxon>Dikarya</taxon>
        <taxon>Basidiomycota</taxon>
        <taxon>Agaricomycotina</taxon>
        <taxon>Agaricomycetes</taxon>
        <taxon>Agaricomycetidae</taxon>
        <taxon>Agaricales</taxon>
        <taxon>Tricholomatineae</taxon>
        <taxon>Lyophyllaceae</taxon>
        <taxon>Lyophyllum</taxon>
    </lineage>
</organism>
<dbReference type="EMBL" id="BRPK01000006">
    <property type="protein sequence ID" value="GLB39231.1"/>
    <property type="molecule type" value="Genomic_DNA"/>
</dbReference>
<evidence type="ECO:0000313" key="3">
    <source>
        <dbReference type="Proteomes" id="UP001063166"/>
    </source>
</evidence>
<dbReference type="SUPFAM" id="SSF54427">
    <property type="entry name" value="NTF2-like"/>
    <property type="match status" value="1"/>
</dbReference>
<sequence length="143" mass="15498">MVAVSNHLKLALAWVTALNNLDLDQLSQLAAPDFVSIVRPATLGIGPRNFTAFSDTLKTVPIKTFGYQQPADSDIIETSDVVFFYTHANGSTTHGFPWKNEYYFTFTFSNDGKIASTTEFADPGAAEAALQNEAIVAQATNTC</sequence>
<dbReference type="Proteomes" id="UP001063166">
    <property type="component" value="Unassembled WGS sequence"/>
</dbReference>
<reference evidence="2" key="1">
    <citation type="submission" date="2022-07" db="EMBL/GenBank/DDBJ databases">
        <title>The genome of Lyophyllum shimeji provides insight into the initial evolution of ectomycorrhizal fungal genome.</title>
        <authorList>
            <person name="Kobayashi Y."/>
            <person name="Shibata T."/>
            <person name="Hirakawa H."/>
            <person name="Shigenobu S."/>
            <person name="Nishiyama T."/>
            <person name="Yamada A."/>
            <person name="Hasebe M."/>
            <person name="Kawaguchi M."/>
        </authorList>
    </citation>
    <scope>NUCLEOTIDE SEQUENCE</scope>
    <source>
        <strain evidence="2">AT787</strain>
    </source>
</reference>
<dbReference type="InterPro" id="IPR037401">
    <property type="entry name" value="SnoaL-like"/>
</dbReference>